<name>A0AB33KFH9_9ACTN</name>
<dbReference type="EMBL" id="AP035884">
    <property type="protein sequence ID" value="BFP51277.1"/>
    <property type="molecule type" value="Genomic_DNA"/>
</dbReference>
<protein>
    <submittedName>
        <fullName evidence="1">Uncharacterized protein</fullName>
    </submittedName>
</protein>
<dbReference type="RefSeq" id="WP_319597719.1">
    <property type="nucleotide sequence ID" value="NZ_AP035884.1"/>
</dbReference>
<reference evidence="1" key="1">
    <citation type="submission" date="2024-07" db="EMBL/GenBank/DDBJ databases">
        <title>Complete genome sequences of cellulolytic bacteria, Kitasatospora sp. CMC57 and Streptomyces sp. CMC78, isolated from Japanese agricultural soil.</title>
        <authorList>
            <person name="Hashimoto T."/>
            <person name="Ito M."/>
            <person name="Iwamoto M."/>
            <person name="Fukahori D."/>
            <person name="Shoda T."/>
            <person name="Sakoda M."/>
            <person name="Morohoshi T."/>
            <person name="Mitsuboshi M."/>
            <person name="Nishizawa T."/>
        </authorList>
    </citation>
    <scope>NUCLEOTIDE SEQUENCE</scope>
    <source>
        <strain evidence="1">CMC78</strain>
    </source>
</reference>
<sequence length="254" mass="27776">MKLDDAGFQPALAVLLSDPRRVEEFLADPQAYGAIHGLEPPVLAALGALDLSRLRTTSSLLRADRQYTARRHYRVTFSLMSLPAFSAEVLAHPSARSVYAAERSDALSAALLELADRTPPQGPLWQVADMIRFENMWYRLATATRMAAVTDPVHSYGHPRLAPNVAVEQFRCRIGELYREVRAGSPPPPAVPAATSYLAQAGSGRGMRLIEIPAKGREVLALCDGTRSTDEIARLTGADAEDLIEQARREGFLQ</sequence>
<dbReference type="AlphaFoldDB" id="A0AB33KFH9"/>
<accession>A0AB33KFH9</accession>
<gene>
    <name evidence="1" type="ORF">SCMC78_10840</name>
</gene>
<dbReference type="KEGG" id="stcm:SCMC78_10840"/>
<organism evidence="1">
    <name type="scientific">Streptomyces sp. CMC78</name>
    <dbReference type="NCBI Taxonomy" id="3231512"/>
    <lineage>
        <taxon>Bacteria</taxon>
        <taxon>Bacillati</taxon>
        <taxon>Actinomycetota</taxon>
        <taxon>Actinomycetes</taxon>
        <taxon>Kitasatosporales</taxon>
        <taxon>Streptomycetaceae</taxon>
        <taxon>Streptomyces</taxon>
    </lineage>
</organism>
<evidence type="ECO:0000313" key="1">
    <source>
        <dbReference type="EMBL" id="BFP51277.1"/>
    </source>
</evidence>
<proteinExistence type="predicted"/>